<dbReference type="SMART" id="SM00886">
    <property type="entry name" value="Dabb"/>
    <property type="match status" value="1"/>
</dbReference>
<protein>
    <submittedName>
        <fullName evidence="2">Stress responsive A/B Barrel Domain</fullName>
    </submittedName>
    <submittedName>
        <fullName evidence="3">Stress responsive alpha/beta barrel protein</fullName>
    </submittedName>
</protein>
<dbReference type="OrthoDB" id="9808130at2"/>
<proteinExistence type="predicted"/>
<dbReference type="PANTHER" id="PTHR37832">
    <property type="entry name" value="BLL2683 PROTEIN"/>
    <property type="match status" value="1"/>
</dbReference>
<reference evidence="3 5" key="2">
    <citation type="submission" date="2019-03" db="EMBL/GenBank/DDBJ databases">
        <title>Freshwater and sediment microbial communities from various areas in North America, analyzing microbe dynamics in response to fracking.</title>
        <authorList>
            <person name="Lamendella R."/>
        </authorList>
    </citation>
    <scope>NUCLEOTIDE SEQUENCE [LARGE SCALE GENOMIC DNA]</scope>
    <source>
        <strain evidence="3 5">114D</strain>
    </source>
</reference>
<name>A0A1I2FWD4_9BACT</name>
<keyword evidence="4" id="KW-1185">Reference proteome</keyword>
<dbReference type="Proteomes" id="UP000294848">
    <property type="component" value="Unassembled WGS sequence"/>
</dbReference>
<dbReference type="Proteomes" id="UP000198964">
    <property type="component" value="Unassembled WGS sequence"/>
</dbReference>
<feature type="domain" description="Stress-response A/B barrel" evidence="1">
    <location>
        <begin position="2"/>
        <end position="97"/>
    </location>
</feature>
<evidence type="ECO:0000313" key="2">
    <source>
        <dbReference type="EMBL" id="SFF09129.1"/>
    </source>
</evidence>
<dbReference type="PROSITE" id="PS51502">
    <property type="entry name" value="S_R_A_B_BARREL"/>
    <property type="match status" value="1"/>
</dbReference>
<dbReference type="EMBL" id="FONW01000002">
    <property type="protein sequence ID" value="SFF09129.1"/>
    <property type="molecule type" value="Genomic_DNA"/>
</dbReference>
<dbReference type="AlphaFoldDB" id="A0A1I2FWD4"/>
<sequence>MINHVVLFKLKDYPEAEKEVVLHKIKSALEGLNGKIEQLKHLEVGLNYELNAKSYDVCLISHFETVADLDIYRVHPEHLKVVDLITEATVERAAVDFEF</sequence>
<organism evidence="2 4">
    <name type="scientific">Sunxiuqinia elliptica</name>
    <dbReference type="NCBI Taxonomy" id="655355"/>
    <lineage>
        <taxon>Bacteria</taxon>
        <taxon>Pseudomonadati</taxon>
        <taxon>Bacteroidota</taxon>
        <taxon>Bacteroidia</taxon>
        <taxon>Marinilabiliales</taxon>
        <taxon>Prolixibacteraceae</taxon>
        <taxon>Sunxiuqinia</taxon>
    </lineage>
</organism>
<evidence type="ECO:0000259" key="1">
    <source>
        <dbReference type="PROSITE" id="PS51502"/>
    </source>
</evidence>
<evidence type="ECO:0000313" key="4">
    <source>
        <dbReference type="Proteomes" id="UP000198964"/>
    </source>
</evidence>
<evidence type="ECO:0000313" key="3">
    <source>
        <dbReference type="EMBL" id="TDO05337.1"/>
    </source>
</evidence>
<dbReference type="InterPro" id="IPR013097">
    <property type="entry name" value="Dabb"/>
</dbReference>
<dbReference type="Pfam" id="PF07876">
    <property type="entry name" value="Dabb"/>
    <property type="match status" value="1"/>
</dbReference>
<dbReference type="SUPFAM" id="SSF54909">
    <property type="entry name" value="Dimeric alpha+beta barrel"/>
    <property type="match status" value="1"/>
</dbReference>
<dbReference type="Gene3D" id="3.30.70.100">
    <property type="match status" value="1"/>
</dbReference>
<evidence type="ECO:0000313" key="5">
    <source>
        <dbReference type="Proteomes" id="UP000294848"/>
    </source>
</evidence>
<dbReference type="InterPro" id="IPR011008">
    <property type="entry name" value="Dimeric_a/b-barrel"/>
</dbReference>
<dbReference type="RefSeq" id="WP_093919273.1">
    <property type="nucleotide sequence ID" value="NZ_FONW01000002.1"/>
</dbReference>
<gene>
    <name evidence="3" type="ORF">DET52_101693</name>
    <name evidence="2" type="ORF">SAMN05216283_102630</name>
</gene>
<dbReference type="EMBL" id="SNWI01000001">
    <property type="protein sequence ID" value="TDO05337.1"/>
    <property type="molecule type" value="Genomic_DNA"/>
</dbReference>
<reference evidence="2 4" key="1">
    <citation type="submission" date="2016-10" db="EMBL/GenBank/DDBJ databases">
        <authorList>
            <person name="de Groot N.N."/>
        </authorList>
    </citation>
    <scope>NUCLEOTIDE SEQUENCE [LARGE SCALE GENOMIC DNA]</scope>
    <source>
        <strain evidence="2 4">CGMCC 1.9156</strain>
    </source>
</reference>
<dbReference type="PANTHER" id="PTHR37832:SF1">
    <property type="entry name" value="STRESS-RESPONSE A_B BARREL DOMAIN-CONTAINING PROTEIN"/>
    <property type="match status" value="1"/>
</dbReference>
<dbReference type="STRING" id="655355.SAMN05216283_102630"/>
<accession>A0A1I2FWD4</accession>